<proteinExistence type="inferred from homology"/>
<evidence type="ECO:0000313" key="4">
    <source>
        <dbReference type="Ensembl" id="ENSFHEP00000021069.1"/>
    </source>
</evidence>
<sequence length="391" mass="42401">MSVMYGLACITMLGLLSGSSGHRSALPNTEKLLRRPVRRDVKAIPLNQPNTTALNTALAFEPYQDLTTRSAVEQQNNVLFSPLGLASALATLCRISGPESRRQALQALGVAADASPESVEATISALADLQHNLTLREGGAEGGIQKGQSEAAVAIGGDTVGAASDVNDGAGGSRGAESHSHARSRLRIWSQLHADGTPSVDFEGFLSQLQHPGQPGMNISFETQMKDLQDSDKLILNSFVYFQGLQPFERRHTVLRSFQLNATTSVEVDTMFLDDSSEVMMLYDTNCSATVVRLAFTGRLASLFLLPKGEIQPLEACLSDSRMRFWISNLKPGRAEIRLPKFRLRKSYSLESILRNSGISSLFLPGANFSGGQGRRKLQLHEVQKNSLRSG</sequence>
<evidence type="ECO:0000256" key="2">
    <source>
        <dbReference type="SAM" id="SignalP"/>
    </source>
</evidence>
<reference evidence="4" key="2">
    <citation type="submission" date="2025-09" db="UniProtKB">
        <authorList>
            <consortium name="Ensembl"/>
        </authorList>
    </citation>
    <scope>IDENTIFICATION</scope>
</reference>
<evidence type="ECO:0000256" key="1">
    <source>
        <dbReference type="RuleBase" id="RU000411"/>
    </source>
</evidence>
<dbReference type="Proteomes" id="UP000265000">
    <property type="component" value="Unplaced"/>
</dbReference>
<dbReference type="Ensembl" id="ENSFHET00000030738.1">
    <property type="protein sequence ID" value="ENSFHEP00000021069.1"/>
    <property type="gene ID" value="ENSFHEG00000023036.1"/>
</dbReference>
<dbReference type="SUPFAM" id="SSF56574">
    <property type="entry name" value="Serpins"/>
    <property type="match status" value="1"/>
</dbReference>
<dbReference type="InterPro" id="IPR036186">
    <property type="entry name" value="Serpin_sf"/>
</dbReference>
<evidence type="ECO:0000259" key="3">
    <source>
        <dbReference type="SMART" id="SM00093"/>
    </source>
</evidence>
<dbReference type="InterPro" id="IPR042178">
    <property type="entry name" value="Serpin_sf_1"/>
</dbReference>
<name>A0A3Q2Q4T7_FUNHE</name>
<feature type="chain" id="PRO_5018617387" evidence="2">
    <location>
        <begin position="22"/>
        <end position="391"/>
    </location>
</feature>
<dbReference type="InterPro" id="IPR042185">
    <property type="entry name" value="Serpin_sf_2"/>
</dbReference>
<protein>
    <submittedName>
        <fullName evidence="4">Serine protease inhibitor A3N</fullName>
    </submittedName>
</protein>
<comment type="similarity">
    <text evidence="1">Belongs to the serpin family.</text>
</comment>
<dbReference type="AlphaFoldDB" id="A0A3Q2Q4T7"/>
<dbReference type="InterPro" id="IPR000215">
    <property type="entry name" value="Serpin_fam"/>
</dbReference>
<dbReference type="SMART" id="SM00093">
    <property type="entry name" value="SERPIN"/>
    <property type="match status" value="1"/>
</dbReference>
<feature type="domain" description="Serpin" evidence="3">
    <location>
        <begin position="64"/>
        <end position="391"/>
    </location>
</feature>
<reference evidence="4" key="1">
    <citation type="submission" date="2025-08" db="UniProtKB">
        <authorList>
            <consortium name="Ensembl"/>
        </authorList>
    </citation>
    <scope>IDENTIFICATION</scope>
</reference>
<dbReference type="Gene3D" id="2.30.39.10">
    <property type="entry name" value="Alpha-1-antitrypsin, domain 1"/>
    <property type="match status" value="1"/>
</dbReference>
<keyword evidence="2" id="KW-0732">Signal</keyword>
<dbReference type="GO" id="GO:0004867">
    <property type="term" value="F:serine-type endopeptidase inhibitor activity"/>
    <property type="evidence" value="ECO:0007669"/>
    <property type="project" value="InterPro"/>
</dbReference>
<accession>A0A3Q2Q4T7</accession>
<dbReference type="InterPro" id="IPR023796">
    <property type="entry name" value="Serpin_dom"/>
</dbReference>
<organism evidence="4 5">
    <name type="scientific">Fundulus heteroclitus</name>
    <name type="common">Killifish</name>
    <name type="synonym">Mummichog</name>
    <dbReference type="NCBI Taxonomy" id="8078"/>
    <lineage>
        <taxon>Eukaryota</taxon>
        <taxon>Metazoa</taxon>
        <taxon>Chordata</taxon>
        <taxon>Craniata</taxon>
        <taxon>Vertebrata</taxon>
        <taxon>Euteleostomi</taxon>
        <taxon>Actinopterygii</taxon>
        <taxon>Neopterygii</taxon>
        <taxon>Teleostei</taxon>
        <taxon>Neoteleostei</taxon>
        <taxon>Acanthomorphata</taxon>
        <taxon>Ovalentaria</taxon>
        <taxon>Atherinomorphae</taxon>
        <taxon>Cyprinodontiformes</taxon>
        <taxon>Fundulidae</taxon>
        <taxon>Fundulus</taxon>
    </lineage>
</organism>
<dbReference type="GO" id="GO:0005615">
    <property type="term" value="C:extracellular space"/>
    <property type="evidence" value="ECO:0007669"/>
    <property type="project" value="InterPro"/>
</dbReference>
<keyword evidence="5" id="KW-1185">Reference proteome</keyword>
<evidence type="ECO:0000313" key="5">
    <source>
        <dbReference type="Proteomes" id="UP000265000"/>
    </source>
</evidence>
<feature type="signal peptide" evidence="2">
    <location>
        <begin position="1"/>
        <end position="21"/>
    </location>
</feature>
<dbReference type="PANTHER" id="PTHR11461">
    <property type="entry name" value="SERINE PROTEASE INHIBITOR, SERPIN"/>
    <property type="match status" value="1"/>
</dbReference>
<dbReference type="Gene3D" id="3.30.497.10">
    <property type="entry name" value="Antithrombin, subunit I, domain 2"/>
    <property type="match status" value="2"/>
</dbReference>
<dbReference type="GeneTree" id="ENSGT00940000159462"/>
<dbReference type="PANTHER" id="PTHR11461:SF372">
    <property type="entry name" value="ACCESSORY GLAND PROTEIN ACP76A-RELATED"/>
    <property type="match status" value="1"/>
</dbReference>
<dbReference type="Pfam" id="PF00079">
    <property type="entry name" value="Serpin"/>
    <property type="match status" value="2"/>
</dbReference>